<keyword evidence="3" id="KW-0804">Transcription</keyword>
<dbReference type="PRINTS" id="PR00038">
    <property type="entry name" value="HTHLUXR"/>
</dbReference>
<evidence type="ECO:0000313" key="5">
    <source>
        <dbReference type="EMBL" id="OLR91287.1"/>
    </source>
</evidence>
<accession>A0A1Q9LGW3</accession>
<dbReference type="PANTHER" id="PTHR44688">
    <property type="entry name" value="DNA-BINDING TRANSCRIPTIONAL ACTIVATOR DEVR_DOSR"/>
    <property type="match status" value="1"/>
</dbReference>
<evidence type="ECO:0000256" key="2">
    <source>
        <dbReference type="ARBA" id="ARBA00023125"/>
    </source>
</evidence>
<dbReference type="AlphaFoldDB" id="A0A1Q9LGW3"/>
<dbReference type="PANTHER" id="PTHR44688:SF16">
    <property type="entry name" value="DNA-BINDING TRANSCRIPTIONAL ACTIVATOR DEVR_DOSR"/>
    <property type="match status" value="1"/>
</dbReference>
<dbReference type="EMBL" id="MKQR01000025">
    <property type="protein sequence ID" value="OLR91287.1"/>
    <property type="molecule type" value="Genomic_DNA"/>
</dbReference>
<protein>
    <recommendedName>
        <fullName evidence="4">HTH luxR-type domain-containing protein</fullName>
    </recommendedName>
</protein>
<evidence type="ECO:0000259" key="4">
    <source>
        <dbReference type="PROSITE" id="PS50043"/>
    </source>
</evidence>
<comment type="caution">
    <text evidence="5">The sequence shown here is derived from an EMBL/GenBank/DDBJ whole genome shotgun (WGS) entry which is preliminary data.</text>
</comment>
<keyword evidence="1" id="KW-0805">Transcription regulation</keyword>
<name>A0A1Q9LGW3_9PSEU</name>
<feature type="domain" description="HTH luxR-type" evidence="4">
    <location>
        <begin position="705"/>
        <end position="770"/>
    </location>
</feature>
<gene>
    <name evidence="5" type="ORF">BJP25_26845</name>
</gene>
<dbReference type="CDD" id="cd06170">
    <property type="entry name" value="LuxR_C_like"/>
    <property type="match status" value="1"/>
</dbReference>
<dbReference type="STRING" id="1193682.BJP25_26845"/>
<dbReference type="Proteomes" id="UP000186040">
    <property type="component" value="Unassembled WGS sequence"/>
</dbReference>
<reference evidence="5 6" key="1">
    <citation type="submission" date="2016-10" db="EMBL/GenBank/DDBJ databases">
        <title>The Draft Genome Sequence of Actinokineospora bangkokensis 44EHWT reveals the biosynthetic pathway of antifungal compounds Thailandins with unusual extender unit butylmalonyl-CoA.</title>
        <authorList>
            <person name="Greule A."/>
            <person name="Intra B."/>
            <person name="Flemming S."/>
            <person name="Rommel M.G."/>
            <person name="Panbangred W."/>
            <person name="Bechthold A."/>
        </authorList>
    </citation>
    <scope>NUCLEOTIDE SEQUENCE [LARGE SCALE GENOMIC DNA]</scope>
    <source>
        <strain evidence="5 6">44EHW</strain>
    </source>
</reference>
<dbReference type="GO" id="GO:0003677">
    <property type="term" value="F:DNA binding"/>
    <property type="evidence" value="ECO:0007669"/>
    <property type="project" value="UniProtKB-KW"/>
</dbReference>
<sequence length="773" mass="79744">MLAEFTDRALDAGAVALSAIATRAEQFVVGGVLRQLEQQLAGSQATQAPISADTLHALRAPVVVVVDDAQHCDEESLRVLGTLRGGAVSVVFAQVEPAPALVLPADERVRLVPLSQAGVAEVLGDAGPAASVHRVSGGNPVLVQALAADAPAEPGEGPSFRQAVPGVLRRWGGAVPAVAEALAVLGDGAQPAVVAEVAGVPAPRVSDTCAALASAGLVAGGRIRHEAVRSAVLAGLSRADRAELHLRAAKALHEAGVAPQGVAEQLVAAGAAEPWALPVLAVAAQESQDAGFAVRCREVALGAVPAAQRQSAVDALAAAEWRLRSQARLGEPVEDPVVAARYGLWHTDRAGAADLLAAAQRADPAAGARLALAEAHLRASPAPAAHPDADWAHAAARLLPNLLAGALPAVADDAEHLLRTCPPADDTLEIRAGALLCLTHADRPDLAAQWCDALLDDATARGATTWRAVFVAVQAEIALRQGAVRTARTRVEQALRLLPPPAWGVLLCLPLSTLLSAETALGLTDGDALRHVLPDGALDSTYGPKYLHARGEHYLAADRVLAASADFEECGRRMVAAGRDLPSLAPWRTGLAAALLRTGHPRAAAALADEQLAMPAAASHHVRGLCLRVQAGARGPDHLRQAAKEFHAAGNHLAAAIALAELSRSLFAQGNPTAAAVATASLEDANRCGAADLLERVLRGDEPQGQPEPPALSEAENRVAALAALGHTNREIAQRLEVTPSTVEQHLTRVFRKLGIHHRADLPASPCVSPLPE</sequence>
<organism evidence="5 6">
    <name type="scientific">Actinokineospora bangkokensis</name>
    <dbReference type="NCBI Taxonomy" id="1193682"/>
    <lineage>
        <taxon>Bacteria</taxon>
        <taxon>Bacillati</taxon>
        <taxon>Actinomycetota</taxon>
        <taxon>Actinomycetes</taxon>
        <taxon>Pseudonocardiales</taxon>
        <taxon>Pseudonocardiaceae</taxon>
        <taxon>Actinokineospora</taxon>
    </lineage>
</organism>
<dbReference type="InterPro" id="IPR000792">
    <property type="entry name" value="Tscrpt_reg_LuxR_C"/>
</dbReference>
<proteinExistence type="predicted"/>
<dbReference type="SMART" id="SM00421">
    <property type="entry name" value="HTH_LUXR"/>
    <property type="match status" value="1"/>
</dbReference>
<evidence type="ECO:0000313" key="6">
    <source>
        <dbReference type="Proteomes" id="UP000186040"/>
    </source>
</evidence>
<dbReference type="PROSITE" id="PS50043">
    <property type="entry name" value="HTH_LUXR_2"/>
    <property type="match status" value="1"/>
</dbReference>
<keyword evidence="2" id="KW-0238">DNA-binding</keyword>
<dbReference type="SUPFAM" id="SSF46894">
    <property type="entry name" value="C-terminal effector domain of the bipartite response regulators"/>
    <property type="match status" value="1"/>
</dbReference>
<dbReference type="Gene3D" id="1.10.10.10">
    <property type="entry name" value="Winged helix-like DNA-binding domain superfamily/Winged helix DNA-binding domain"/>
    <property type="match status" value="1"/>
</dbReference>
<keyword evidence="6" id="KW-1185">Reference proteome</keyword>
<evidence type="ECO:0000256" key="3">
    <source>
        <dbReference type="ARBA" id="ARBA00023163"/>
    </source>
</evidence>
<dbReference type="InterPro" id="IPR016032">
    <property type="entry name" value="Sig_transdc_resp-reg_C-effctor"/>
</dbReference>
<evidence type="ECO:0000256" key="1">
    <source>
        <dbReference type="ARBA" id="ARBA00023015"/>
    </source>
</evidence>
<dbReference type="Pfam" id="PF00196">
    <property type="entry name" value="GerE"/>
    <property type="match status" value="1"/>
</dbReference>
<dbReference type="PROSITE" id="PS00622">
    <property type="entry name" value="HTH_LUXR_1"/>
    <property type="match status" value="1"/>
</dbReference>
<dbReference type="GO" id="GO:0006355">
    <property type="term" value="P:regulation of DNA-templated transcription"/>
    <property type="evidence" value="ECO:0007669"/>
    <property type="project" value="InterPro"/>
</dbReference>
<dbReference type="InterPro" id="IPR036388">
    <property type="entry name" value="WH-like_DNA-bd_sf"/>
</dbReference>